<evidence type="ECO:0000256" key="1">
    <source>
        <dbReference type="SAM" id="SignalP"/>
    </source>
</evidence>
<evidence type="ECO:0000313" key="4">
    <source>
        <dbReference type="Proteomes" id="UP000828390"/>
    </source>
</evidence>
<dbReference type="InterPro" id="IPR001304">
    <property type="entry name" value="C-type_lectin-like"/>
</dbReference>
<reference evidence="3" key="1">
    <citation type="journal article" date="2019" name="bioRxiv">
        <title>The Genome of the Zebra Mussel, Dreissena polymorpha: A Resource for Invasive Species Research.</title>
        <authorList>
            <person name="McCartney M.A."/>
            <person name="Auch B."/>
            <person name="Kono T."/>
            <person name="Mallez S."/>
            <person name="Zhang Y."/>
            <person name="Obille A."/>
            <person name="Becker A."/>
            <person name="Abrahante J.E."/>
            <person name="Garbe J."/>
            <person name="Badalamenti J.P."/>
            <person name="Herman A."/>
            <person name="Mangelson H."/>
            <person name="Liachko I."/>
            <person name="Sullivan S."/>
            <person name="Sone E.D."/>
            <person name="Koren S."/>
            <person name="Silverstein K.A.T."/>
            <person name="Beckman K.B."/>
            <person name="Gohl D.M."/>
        </authorList>
    </citation>
    <scope>NUCLEOTIDE SEQUENCE</scope>
    <source>
        <strain evidence="3">Duluth1</strain>
        <tissue evidence="3">Whole animal</tissue>
    </source>
</reference>
<dbReference type="Pfam" id="PF00059">
    <property type="entry name" value="Lectin_C"/>
    <property type="match status" value="1"/>
</dbReference>
<dbReference type="PANTHER" id="PTHR22803">
    <property type="entry name" value="MANNOSE, PHOSPHOLIPASE, LECTIN RECEPTOR RELATED"/>
    <property type="match status" value="1"/>
</dbReference>
<proteinExistence type="predicted"/>
<dbReference type="OrthoDB" id="7357196at2759"/>
<feature type="chain" id="PRO_5038592925" description="C-type lectin domain-containing protein" evidence="1">
    <location>
        <begin position="19"/>
        <end position="284"/>
    </location>
</feature>
<keyword evidence="1" id="KW-0732">Signal</keyword>
<dbReference type="InterPro" id="IPR045860">
    <property type="entry name" value="Snake_toxin-like_sf"/>
</dbReference>
<keyword evidence="4" id="KW-1185">Reference proteome</keyword>
<sequence length="284" mass="31470">MELRVLLFVCYVALIAEASLKDARQALGLICYECQTTDPTFQDCTSLKICPNGEICLYEKRSTSVSTDYTMGCATPQVCNGQALIVGRRARPPASEQLVHERDTTIDCCTTNFCNLPSSTSTMPSTTITTTLTPTTLPTFIQTCDVSNGYTLLNDNQGSTTLCVKVHSEAKLWENARTQCRQEGGDLVVLDSPLKLHLIQIELTSMGLDDGVMLWIGAHEMPTLLPLPRHFNWANGQPVDMSYGWAPGEPEGYNQHCVTINHAGGYTLHDNICWFIHKFICQRL</sequence>
<dbReference type="InterPro" id="IPR016187">
    <property type="entry name" value="CTDL_fold"/>
</dbReference>
<dbReference type="PROSITE" id="PS50041">
    <property type="entry name" value="C_TYPE_LECTIN_2"/>
    <property type="match status" value="1"/>
</dbReference>
<protein>
    <recommendedName>
        <fullName evidence="2">C-type lectin domain-containing protein</fullName>
    </recommendedName>
</protein>
<dbReference type="CDD" id="cd00037">
    <property type="entry name" value="CLECT"/>
    <property type="match status" value="1"/>
</dbReference>
<dbReference type="SUPFAM" id="SSF56436">
    <property type="entry name" value="C-type lectin-like"/>
    <property type="match status" value="1"/>
</dbReference>
<dbReference type="EMBL" id="JAIWYP010000006">
    <property type="protein sequence ID" value="KAH3815587.1"/>
    <property type="molecule type" value="Genomic_DNA"/>
</dbReference>
<comment type="caution">
    <text evidence="3">The sequence shown here is derived from an EMBL/GenBank/DDBJ whole genome shotgun (WGS) entry which is preliminary data.</text>
</comment>
<dbReference type="SMART" id="SM00034">
    <property type="entry name" value="CLECT"/>
    <property type="match status" value="1"/>
</dbReference>
<evidence type="ECO:0000259" key="2">
    <source>
        <dbReference type="PROSITE" id="PS50041"/>
    </source>
</evidence>
<gene>
    <name evidence="3" type="ORF">DPMN_144115</name>
</gene>
<feature type="domain" description="C-type lectin" evidence="2">
    <location>
        <begin position="163"/>
        <end position="282"/>
    </location>
</feature>
<dbReference type="SUPFAM" id="SSF57302">
    <property type="entry name" value="Snake toxin-like"/>
    <property type="match status" value="1"/>
</dbReference>
<evidence type="ECO:0000313" key="3">
    <source>
        <dbReference type="EMBL" id="KAH3815587.1"/>
    </source>
</evidence>
<organism evidence="3 4">
    <name type="scientific">Dreissena polymorpha</name>
    <name type="common">Zebra mussel</name>
    <name type="synonym">Mytilus polymorpha</name>
    <dbReference type="NCBI Taxonomy" id="45954"/>
    <lineage>
        <taxon>Eukaryota</taxon>
        <taxon>Metazoa</taxon>
        <taxon>Spiralia</taxon>
        <taxon>Lophotrochozoa</taxon>
        <taxon>Mollusca</taxon>
        <taxon>Bivalvia</taxon>
        <taxon>Autobranchia</taxon>
        <taxon>Heteroconchia</taxon>
        <taxon>Euheterodonta</taxon>
        <taxon>Imparidentia</taxon>
        <taxon>Neoheterodontei</taxon>
        <taxon>Myida</taxon>
        <taxon>Dreissenoidea</taxon>
        <taxon>Dreissenidae</taxon>
        <taxon>Dreissena</taxon>
    </lineage>
</organism>
<dbReference type="Proteomes" id="UP000828390">
    <property type="component" value="Unassembled WGS sequence"/>
</dbReference>
<name>A0A9D4JPX3_DREPO</name>
<reference evidence="3" key="2">
    <citation type="submission" date="2020-11" db="EMBL/GenBank/DDBJ databases">
        <authorList>
            <person name="McCartney M.A."/>
            <person name="Auch B."/>
            <person name="Kono T."/>
            <person name="Mallez S."/>
            <person name="Becker A."/>
            <person name="Gohl D.M."/>
            <person name="Silverstein K.A.T."/>
            <person name="Koren S."/>
            <person name="Bechman K.B."/>
            <person name="Herman A."/>
            <person name="Abrahante J.E."/>
            <person name="Garbe J."/>
        </authorList>
    </citation>
    <scope>NUCLEOTIDE SEQUENCE</scope>
    <source>
        <strain evidence="3">Duluth1</strain>
        <tissue evidence="3">Whole animal</tissue>
    </source>
</reference>
<dbReference type="InterPro" id="IPR016186">
    <property type="entry name" value="C-type_lectin-like/link_sf"/>
</dbReference>
<feature type="signal peptide" evidence="1">
    <location>
        <begin position="1"/>
        <end position="18"/>
    </location>
</feature>
<dbReference type="Gene3D" id="3.10.100.10">
    <property type="entry name" value="Mannose-Binding Protein A, subunit A"/>
    <property type="match status" value="1"/>
</dbReference>
<dbReference type="AlphaFoldDB" id="A0A9D4JPX3"/>
<accession>A0A9D4JPX3</accession>
<dbReference type="InterPro" id="IPR050111">
    <property type="entry name" value="C-type_lectin/snaclec_domain"/>
</dbReference>